<sequence>MRAKGKRKLLAGGAALILLATLAGTWATDTWPFSGDERYCWGAWQANSGPDFLSDKDLKEENGRRAAQEQAPTPQRPTGSCSVTIDATRTISDDEVTHRTEVTLDYGPVPKDAAKRASWVIEHLGGDALPLPDGLPGTVHGLGGTIVLPKRCDTADGRPTVVTLTADSSSTWTRGTMSAPAGLGGTRSVAALLVAAANRGMAAAGCAAGQPFELISPMLQLPERTESLYGEACRIPGFTFDKVTGNNLEHQVGAVDRDLQSCSVRIQRGGPLYDAVMVAQPRLAALLDGATGDKAPAPGWRGTGVFTDDYAIVRADCVGRPATFVMVSMPSYAQKAFTDAVTERLGCAPLAPRHTQPS</sequence>
<evidence type="ECO:0000256" key="2">
    <source>
        <dbReference type="SAM" id="SignalP"/>
    </source>
</evidence>
<reference evidence="4" key="1">
    <citation type="submission" date="2014-09" db="EMBL/GenBank/DDBJ databases">
        <title>Sequence of the Streptomyces nodosus genome.</title>
        <authorList>
            <person name="Sweeney P."/>
            <person name="Stephens N."/>
            <person name="Murphy C."/>
            <person name="Caffrey P."/>
        </authorList>
    </citation>
    <scope>NUCLEOTIDE SEQUENCE [LARGE SCALE GENOMIC DNA]</scope>
    <source>
        <strain evidence="4">ATCC 14899</strain>
    </source>
</reference>
<reference evidence="3 4" key="2">
    <citation type="journal article" date="2016" name="Appl. Microbiol. Biotechnol.">
        <title>Exploiting the genome sequence of Streptomyces nodosus for enhanced antibiotic production.</title>
        <authorList>
            <person name="Sweeney P."/>
            <person name="Murphy C.D."/>
            <person name="Caffrey P."/>
        </authorList>
    </citation>
    <scope>NUCLEOTIDE SEQUENCE [LARGE SCALE GENOMIC DNA]</scope>
    <source>
        <strain evidence="3 4">ATCC 14899</strain>
    </source>
</reference>
<evidence type="ECO:0000313" key="3">
    <source>
        <dbReference type="EMBL" id="AJE43839.1"/>
    </source>
</evidence>
<evidence type="ECO:0000313" key="4">
    <source>
        <dbReference type="Proteomes" id="UP000031526"/>
    </source>
</evidence>
<dbReference type="Proteomes" id="UP000031526">
    <property type="component" value="Chromosome"/>
</dbReference>
<feature type="compositionally biased region" description="Basic and acidic residues" evidence="1">
    <location>
        <begin position="53"/>
        <end position="67"/>
    </location>
</feature>
<dbReference type="AlphaFoldDB" id="A0A0B5DKY7"/>
<name>A0A0B5DKY7_9ACTN</name>
<feature type="region of interest" description="Disordered" evidence="1">
    <location>
        <begin position="51"/>
        <end position="81"/>
    </location>
</feature>
<dbReference type="HOGENOM" id="CLU_747857_0_0_11"/>
<feature type="compositionally biased region" description="Polar residues" evidence="1">
    <location>
        <begin position="70"/>
        <end position="81"/>
    </location>
</feature>
<proteinExistence type="predicted"/>
<gene>
    <name evidence="3" type="ORF">SNOD_30465</name>
</gene>
<keyword evidence="2" id="KW-0732">Signal</keyword>
<accession>A0A0B5DKY7</accession>
<feature type="signal peptide" evidence="2">
    <location>
        <begin position="1"/>
        <end position="27"/>
    </location>
</feature>
<keyword evidence="4" id="KW-1185">Reference proteome</keyword>
<organism evidence="3 4">
    <name type="scientific">Streptomyces nodosus</name>
    <dbReference type="NCBI Taxonomy" id="40318"/>
    <lineage>
        <taxon>Bacteria</taxon>
        <taxon>Bacillati</taxon>
        <taxon>Actinomycetota</taxon>
        <taxon>Actinomycetes</taxon>
        <taxon>Kitasatosporales</taxon>
        <taxon>Streptomycetaceae</taxon>
        <taxon>Streptomyces</taxon>
    </lineage>
</organism>
<feature type="chain" id="PRO_5002100390" evidence="2">
    <location>
        <begin position="28"/>
        <end position="358"/>
    </location>
</feature>
<protein>
    <submittedName>
        <fullName evidence="3">Uncharacterized protein</fullName>
    </submittedName>
</protein>
<dbReference type="EMBL" id="CP009313">
    <property type="protein sequence ID" value="AJE43839.1"/>
    <property type="molecule type" value="Genomic_DNA"/>
</dbReference>
<evidence type="ECO:0000256" key="1">
    <source>
        <dbReference type="SAM" id="MobiDB-lite"/>
    </source>
</evidence>